<reference evidence="3" key="1">
    <citation type="submission" date="2017-10" db="EMBL/GenBank/DDBJ databases">
        <authorList>
            <person name="Regsiter A."/>
            <person name="William W."/>
        </authorList>
    </citation>
    <scope>NUCLEOTIDE SEQUENCE [LARGE SCALE GENOMIC DNA]</scope>
</reference>
<sequence length="235" mass="26424">MELVSRGQAREEAQHLHRFRRLRPGADRGGLHEAGAHRRPWRQRGRHADGGGRQPRAGAVRRHRRRRALRRCAQHHARRGSAADAAGMARMGQPGRQRGGLQDDPVLLALRQRRRQGLSGDLRARRPHRPARDLLGARQMGGAAARHHDRRWPGPHEDQHGGRAWRCRRAVRPPGGGRPDLRLRADGGTRGQASLTPITAGRDMLRGRRFDKASRSGQNKARGFAMLVRRKISSK</sequence>
<feature type="compositionally biased region" description="Basic and acidic residues" evidence="1">
    <location>
        <begin position="151"/>
        <end position="161"/>
    </location>
</feature>
<feature type="region of interest" description="Disordered" evidence="1">
    <location>
        <begin position="137"/>
        <end position="193"/>
    </location>
</feature>
<name>A0A2N9AZ27_METEX</name>
<organism evidence="2 3">
    <name type="scientific">Methylorubrum extorquens</name>
    <name type="common">Methylobacterium dichloromethanicum</name>
    <name type="synonym">Methylobacterium extorquens</name>
    <dbReference type="NCBI Taxonomy" id="408"/>
    <lineage>
        <taxon>Bacteria</taxon>
        <taxon>Pseudomonadati</taxon>
        <taxon>Pseudomonadota</taxon>
        <taxon>Alphaproteobacteria</taxon>
        <taxon>Hyphomicrobiales</taxon>
        <taxon>Methylobacteriaceae</taxon>
        <taxon>Methylorubrum</taxon>
    </lineage>
</organism>
<evidence type="ECO:0000313" key="3">
    <source>
        <dbReference type="Proteomes" id="UP000233769"/>
    </source>
</evidence>
<feature type="region of interest" description="Disordered" evidence="1">
    <location>
        <begin position="1"/>
        <end position="102"/>
    </location>
</feature>
<feature type="compositionally biased region" description="Basic and acidic residues" evidence="1">
    <location>
        <begin position="24"/>
        <end position="36"/>
    </location>
</feature>
<gene>
    <name evidence="2" type="ORF">TK0001_6018</name>
</gene>
<dbReference type="EMBL" id="LT962688">
    <property type="protein sequence ID" value="SOR32577.1"/>
    <property type="molecule type" value="Genomic_DNA"/>
</dbReference>
<dbReference type="Proteomes" id="UP000233769">
    <property type="component" value="Chromosome tk0001"/>
</dbReference>
<protein>
    <submittedName>
        <fullName evidence="2">Uncharacterized protein</fullName>
    </submittedName>
</protein>
<accession>A0A2N9AZ27</accession>
<dbReference type="AlphaFoldDB" id="A0A2N9AZ27"/>
<feature type="compositionally biased region" description="Basic residues" evidence="1">
    <location>
        <begin position="59"/>
        <end position="79"/>
    </location>
</feature>
<proteinExistence type="predicted"/>
<evidence type="ECO:0000313" key="2">
    <source>
        <dbReference type="EMBL" id="SOR32577.1"/>
    </source>
</evidence>
<evidence type="ECO:0000256" key="1">
    <source>
        <dbReference type="SAM" id="MobiDB-lite"/>
    </source>
</evidence>